<proteinExistence type="predicted"/>
<evidence type="ECO:0000313" key="2">
    <source>
        <dbReference type="Proteomes" id="UP000037136"/>
    </source>
</evidence>
<keyword evidence="2" id="KW-1185">Reference proteome</keyword>
<comment type="caution">
    <text evidence="1">The sequence shown here is derived from an EMBL/GenBank/DDBJ whole genome shotgun (WGS) entry which is preliminary data.</text>
</comment>
<dbReference type="EMBL" id="LAZP02000046">
    <property type="protein sequence ID" value="PFH61986.1"/>
    <property type="molecule type" value="Genomic_DNA"/>
</dbReference>
<sequence length="76" mass="8248">MSHSFYTYACTTYELSSSSSASLLSSKLLSIPPRPPSKKKRPLSVSSPSPFTTLRLPGMRLVFPGPGSFSTLICYT</sequence>
<dbReference type="Proteomes" id="UP000037136">
    <property type="component" value="Unassembled WGS sequence"/>
</dbReference>
<gene>
    <name evidence="1" type="ORF">XA68_15528</name>
</gene>
<accession>A0A2A9PME1</accession>
<evidence type="ECO:0000313" key="1">
    <source>
        <dbReference type="EMBL" id="PFH61986.1"/>
    </source>
</evidence>
<reference evidence="1 2" key="2">
    <citation type="journal article" date="2017" name="Sci. Rep.">
        <title>Ant-infecting Ophiocordyceps genomes reveal a high diversity of potential behavioral manipulation genes and a possible major role for enterotoxins.</title>
        <authorList>
            <person name="de Bekker C."/>
            <person name="Ohm R.A."/>
            <person name="Evans H.C."/>
            <person name="Brachmann A."/>
            <person name="Hughes D.P."/>
        </authorList>
    </citation>
    <scope>NUCLEOTIDE SEQUENCE [LARGE SCALE GENOMIC DNA]</scope>
    <source>
        <strain evidence="1 2">SC16a</strain>
    </source>
</reference>
<protein>
    <submittedName>
        <fullName evidence="1">Uncharacterized protein</fullName>
    </submittedName>
</protein>
<organism evidence="1 2">
    <name type="scientific">Ophiocordyceps unilateralis</name>
    <name type="common">Zombie-ant fungus</name>
    <name type="synonym">Torrubia unilateralis</name>
    <dbReference type="NCBI Taxonomy" id="268505"/>
    <lineage>
        <taxon>Eukaryota</taxon>
        <taxon>Fungi</taxon>
        <taxon>Dikarya</taxon>
        <taxon>Ascomycota</taxon>
        <taxon>Pezizomycotina</taxon>
        <taxon>Sordariomycetes</taxon>
        <taxon>Hypocreomycetidae</taxon>
        <taxon>Hypocreales</taxon>
        <taxon>Ophiocordycipitaceae</taxon>
        <taxon>Ophiocordyceps</taxon>
    </lineage>
</organism>
<dbReference type="AlphaFoldDB" id="A0A2A9PME1"/>
<name>A0A2A9PME1_OPHUN</name>
<reference evidence="1 2" key="1">
    <citation type="journal article" date="2015" name="BMC Genomics">
        <title>Gene expression during zombie ant biting behavior reflects the complexity underlying fungal parasitic behavioral manipulation.</title>
        <authorList>
            <person name="de Bekker C."/>
            <person name="Ohm R.A."/>
            <person name="Loreto R.G."/>
            <person name="Sebastian A."/>
            <person name="Albert I."/>
            <person name="Merrow M."/>
            <person name="Brachmann A."/>
            <person name="Hughes D.P."/>
        </authorList>
    </citation>
    <scope>NUCLEOTIDE SEQUENCE [LARGE SCALE GENOMIC DNA]</scope>
    <source>
        <strain evidence="1 2">SC16a</strain>
    </source>
</reference>